<accession>A0A9D2EAS6</accession>
<comment type="similarity">
    <text evidence="1 3">Belongs to the short-chain dehydrogenases/reductases (SDR) family.</text>
</comment>
<dbReference type="PRINTS" id="PR00080">
    <property type="entry name" value="SDRFAMILY"/>
</dbReference>
<dbReference type="GO" id="GO:0016020">
    <property type="term" value="C:membrane"/>
    <property type="evidence" value="ECO:0007669"/>
    <property type="project" value="TreeGrafter"/>
</dbReference>
<evidence type="ECO:0000256" key="2">
    <source>
        <dbReference type="ARBA" id="ARBA00023002"/>
    </source>
</evidence>
<evidence type="ECO:0000313" key="4">
    <source>
        <dbReference type="EMBL" id="HIZ34214.1"/>
    </source>
</evidence>
<name>A0A9D2EAS6_9MICO</name>
<reference evidence="4" key="2">
    <citation type="submission" date="2021-04" db="EMBL/GenBank/DDBJ databases">
        <authorList>
            <person name="Gilroy R."/>
        </authorList>
    </citation>
    <scope>NUCLEOTIDE SEQUENCE</scope>
    <source>
        <strain evidence="4">ChiGjej4B4-7305</strain>
    </source>
</reference>
<comment type="caution">
    <text evidence="4">The sequence shown here is derived from an EMBL/GenBank/DDBJ whole genome shotgun (WGS) entry which is preliminary data.</text>
</comment>
<reference evidence="4" key="1">
    <citation type="journal article" date="2021" name="PeerJ">
        <title>Extensive microbial diversity within the chicken gut microbiome revealed by metagenomics and culture.</title>
        <authorList>
            <person name="Gilroy R."/>
            <person name="Ravi A."/>
            <person name="Getino M."/>
            <person name="Pursley I."/>
            <person name="Horton D.L."/>
            <person name="Alikhan N.F."/>
            <person name="Baker D."/>
            <person name="Gharbi K."/>
            <person name="Hall N."/>
            <person name="Watson M."/>
            <person name="Adriaenssens E.M."/>
            <person name="Foster-Nyarko E."/>
            <person name="Jarju S."/>
            <person name="Secka A."/>
            <person name="Antonio M."/>
            <person name="Oren A."/>
            <person name="Chaudhuri R.R."/>
            <person name="La Ragione R."/>
            <person name="Hildebrand F."/>
            <person name="Pallen M.J."/>
        </authorList>
    </citation>
    <scope>NUCLEOTIDE SEQUENCE</scope>
    <source>
        <strain evidence="4">ChiGjej4B4-7305</strain>
    </source>
</reference>
<dbReference type="PANTHER" id="PTHR44196">
    <property type="entry name" value="DEHYDROGENASE/REDUCTASE SDR FAMILY MEMBER 7B"/>
    <property type="match status" value="1"/>
</dbReference>
<keyword evidence="2" id="KW-0560">Oxidoreductase</keyword>
<dbReference type="SUPFAM" id="SSF51735">
    <property type="entry name" value="NAD(P)-binding Rossmann-fold domains"/>
    <property type="match status" value="1"/>
</dbReference>
<dbReference type="GO" id="GO:0016491">
    <property type="term" value="F:oxidoreductase activity"/>
    <property type="evidence" value="ECO:0007669"/>
    <property type="project" value="UniProtKB-KW"/>
</dbReference>
<evidence type="ECO:0000313" key="5">
    <source>
        <dbReference type="Proteomes" id="UP000824037"/>
    </source>
</evidence>
<organism evidence="4 5">
    <name type="scientific">Candidatus Ruania gallistercoris</name>
    <dbReference type="NCBI Taxonomy" id="2838746"/>
    <lineage>
        <taxon>Bacteria</taxon>
        <taxon>Bacillati</taxon>
        <taxon>Actinomycetota</taxon>
        <taxon>Actinomycetes</taxon>
        <taxon>Micrococcales</taxon>
        <taxon>Ruaniaceae</taxon>
        <taxon>Ruania</taxon>
    </lineage>
</organism>
<dbReference type="InterPro" id="IPR036291">
    <property type="entry name" value="NAD(P)-bd_dom_sf"/>
</dbReference>
<dbReference type="CDD" id="cd05233">
    <property type="entry name" value="SDR_c"/>
    <property type="match status" value="1"/>
</dbReference>
<sequence>MPTALVTGASSGIGLTFARHLAQKGLGLVLVARRADRLEQVAAECHAMGAPQVQVLPADLATEAGIETVAERLRTGDVHTLVNNAGLSVGKEFGVAGIDELAGQLRVNVEAVLRLSHAVLPELRARRSGAIINVASIAGLLPGRGSTYSASKAWVISFTEGLAADLGGSGVRVQALCPGFVRTEFHDSAGIDMRRTPEWMYVDADHLVATSLRDLARGTVLSVPGAQYRTIATVSRLIPRGLVRRLAARVKSKGRD</sequence>
<dbReference type="Gene3D" id="3.40.50.720">
    <property type="entry name" value="NAD(P)-binding Rossmann-like Domain"/>
    <property type="match status" value="1"/>
</dbReference>
<gene>
    <name evidence="4" type="ORF">H9815_00415</name>
</gene>
<dbReference type="Pfam" id="PF00106">
    <property type="entry name" value="adh_short"/>
    <property type="match status" value="1"/>
</dbReference>
<dbReference type="PANTHER" id="PTHR44196:SF2">
    <property type="entry name" value="SHORT-CHAIN DEHYDROGENASE-RELATED"/>
    <property type="match status" value="1"/>
</dbReference>
<protein>
    <submittedName>
        <fullName evidence="4">SDR family oxidoreductase</fullName>
    </submittedName>
</protein>
<dbReference type="Proteomes" id="UP000824037">
    <property type="component" value="Unassembled WGS sequence"/>
</dbReference>
<proteinExistence type="inferred from homology"/>
<dbReference type="PRINTS" id="PR00081">
    <property type="entry name" value="GDHRDH"/>
</dbReference>
<dbReference type="AlphaFoldDB" id="A0A9D2EAS6"/>
<evidence type="ECO:0000256" key="1">
    <source>
        <dbReference type="ARBA" id="ARBA00006484"/>
    </source>
</evidence>
<evidence type="ECO:0000256" key="3">
    <source>
        <dbReference type="RuleBase" id="RU000363"/>
    </source>
</evidence>
<dbReference type="PIRSF" id="PIRSF000126">
    <property type="entry name" value="11-beta-HSD1"/>
    <property type="match status" value="1"/>
</dbReference>
<dbReference type="InterPro" id="IPR002347">
    <property type="entry name" value="SDR_fam"/>
</dbReference>
<dbReference type="EMBL" id="DXBY01000012">
    <property type="protein sequence ID" value="HIZ34214.1"/>
    <property type="molecule type" value="Genomic_DNA"/>
</dbReference>